<name>A0A1X7VDB7_AMPQE</name>
<feature type="region of interest" description="Disordered" evidence="1">
    <location>
        <begin position="50"/>
        <end position="305"/>
    </location>
</feature>
<dbReference type="InterPro" id="IPR040687">
    <property type="entry name" value="DUF5586"/>
</dbReference>
<dbReference type="AlphaFoldDB" id="A0A1X7VDB7"/>
<evidence type="ECO:0000313" key="2">
    <source>
        <dbReference type="EnsemblMetazoa" id="Aqu2.1.37739_001"/>
    </source>
</evidence>
<dbReference type="KEGG" id="aqu:100634351"/>
<feature type="compositionally biased region" description="Polar residues" evidence="1">
    <location>
        <begin position="136"/>
        <end position="148"/>
    </location>
</feature>
<feature type="region of interest" description="Disordered" evidence="1">
    <location>
        <begin position="419"/>
        <end position="444"/>
    </location>
</feature>
<dbReference type="EnsemblMetazoa" id="Aqu2.1.37739_001">
    <property type="protein sequence ID" value="Aqu2.1.37739_001"/>
    <property type="gene ID" value="Aqu2.1.37739"/>
</dbReference>
<dbReference type="EnsemblMetazoa" id="XM_003384786.3">
    <property type="protein sequence ID" value="XP_003384834.1"/>
    <property type="gene ID" value="LOC100634351"/>
</dbReference>
<reference evidence="3" key="1">
    <citation type="journal article" date="2010" name="Nature">
        <title>The Amphimedon queenslandica genome and the evolution of animal complexity.</title>
        <authorList>
            <person name="Srivastava M."/>
            <person name="Simakov O."/>
            <person name="Chapman J."/>
            <person name="Fahey B."/>
            <person name="Gauthier M.E."/>
            <person name="Mitros T."/>
            <person name="Richards G.S."/>
            <person name="Conaco C."/>
            <person name="Dacre M."/>
            <person name="Hellsten U."/>
            <person name="Larroux C."/>
            <person name="Putnam N.H."/>
            <person name="Stanke M."/>
            <person name="Adamska M."/>
            <person name="Darling A."/>
            <person name="Degnan S.M."/>
            <person name="Oakley T.H."/>
            <person name="Plachetzki D.C."/>
            <person name="Zhai Y."/>
            <person name="Adamski M."/>
            <person name="Calcino A."/>
            <person name="Cummins S.F."/>
            <person name="Goodstein D.M."/>
            <person name="Harris C."/>
            <person name="Jackson D.J."/>
            <person name="Leys S.P."/>
            <person name="Shu S."/>
            <person name="Woodcroft B.J."/>
            <person name="Vervoort M."/>
            <person name="Kosik K.S."/>
            <person name="Manning G."/>
            <person name="Degnan B.M."/>
            <person name="Rokhsar D.S."/>
        </authorList>
    </citation>
    <scope>NUCLEOTIDE SEQUENCE [LARGE SCALE GENOMIC DNA]</scope>
</reference>
<sequence length="520" mass="53609">MATEAATGQPANVQAYLGKHKIQTLFEDLTSLLVKDLPDNPIDFLIQKLQAKKKKVTSATGRTSSSKSIDTTGAASPKTERSKPPTKPATGKPAAGASKLPSRPITAPSKTTASKPASSGPASSKSATSVSKPSAGSKTTAGSKTAPPSGSLKKPTGGAGGASKPATGTGPPGKTTTAAKTSAGAGGTPKRPVSSSSKSSTSGTSAKGTSTPTGKTASKLQKPATTRTPPTNRKPVAKPVAKVTEAPPPESTPKDDESEKVMVSDGGGGGDDEDIPVITTVPATGEDESEEEGEEGGHFESKNDLNVDDLISKIKKSKQPKNCKAHLVVPIKAHPSSSEGYISESDGDEDELEVVENAAELEEEGVILTGDAKKLSLKMPEVGPSVDLQVLICARCSKIISQGEDYSTISSSKLTSIDEFESASQVGGTSTNSQWGSEESGGAPVTLKQKWAMSKPIVADTSSEVTSTTQDTWKGVEPIPRPDVTSEEESELKLPDPVDYEKPLGDTTEEEPTSLINFED</sequence>
<organism evidence="2">
    <name type="scientific">Amphimedon queenslandica</name>
    <name type="common">Sponge</name>
    <dbReference type="NCBI Taxonomy" id="400682"/>
    <lineage>
        <taxon>Eukaryota</taxon>
        <taxon>Metazoa</taxon>
        <taxon>Porifera</taxon>
        <taxon>Demospongiae</taxon>
        <taxon>Heteroscleromorpha</taxon>
        <taxon>Haplosclerida</taxon>
        <taxon>Niphatidae</taxon>
        <taxon>Amphimedon</taxon>
    </lineage>
</organism>
<protein>
    <submittedName>
        <fullName evidence="2">Uncharacterized protein</fullName>
    </submittedName>
</protein>
<feature type="compositionally biased region" description="Low complexity" evidence="1">
    <location>
        <begin position="111"/>
        <end position="135"/>
    </location>
</feature>
<accession>A0A1X7VDB7</accession>
<feature type="compositionally biased region" description="Polar residues" evidence="1">
    <location>
        <begin position="422"/>
        <end position="437"/>
    </location>
</feature>
<gene>
    <name evidence="2" type="primary">100634351</name>
</gene>
<feature type="compositionally biased region" description="Basic and acidic residues" evidence="1">
    <location>
        <begin position="252"/>
        <end position="262"/>
    </location>
</feature>
<evidence type="ECO:0000313" key="3">
    <source>
        <dbReference type="Proteomes" id="UP000007879"/>
    </source>
</evidence>
<dbReference type="Pfam" id="PF17824">
    <property type="entry name" value="DUF5586"/>
    <property type="match status" value="1"/>
</dbReference>
<feature type="compositionally biased region" description="Polar residues" evidence="1">
    <location>
        <begin position="460"/>
        <end position="472"/>
    </location>
</feature>
<dbReference type="eggNOG" id="ENOG502SC89">
    <property type="taxonomic scope" value="Eukaryota"/>
</dbReference>
<feature type="region of interest" description="Disordered" evidence="1">
    <location>
        <begin position="458"/>
        <end position="520"/>
    </location>
</feature>
<dbReference type="Proteomes" id="UP000007879">
    <property type="component" value="Unassembled WGS sequence"/>
</dbReference>
<dbReference type="SUPFAM" id="SSF47391">
    <property type="entry name" value="Dimerization-anchoring domain of cAMP-dependent PK regulatory subunit"/>
    <property type="match status" value="1"/>
</dbReference>
<proteinExistence type="predicted"/>
<dbReference type="PANTHER" id="PTHR32000">
    <property type="entry name" value="SIMILAR TO HYPOTHETICAL PROTEIN"/>
    <property type="match status" value="1"/>
</dbReference>
<feature type="compositionally biased region" description="Basic and acidic residues" evidence="1">
    <location>
        <begin position="491"/>
        <end position="504"/>
    </location>
</feature>
<feature type="compositionally biased region" description="Acidic residues" evidence="1">
    <location>
        <begin position="507"/>
        <end position="520"/>
    </location>
</feature>
<feature type="compositionally biased region" description="Polar residues" evidence="1">
    <location>
        <begin position="57"/>
        <end position="74"/>
    </location>
</feature>
<feature type="compositionally biased region" description="Basic and acidic residues" evidence="1">
    <location>
        <begin position="295"/>
        <end position="305"/>
    </location>
</feature>
<dbReference type="CDD" id="cd22980">
    <property type="entry name" value="DD_VEST1"/>
    <property type="match status" value="1"/>
</dbReference>
<keyword evidence="3" id="KW-1185">Reference proteome</keyword>
<evidence type="ECO:0000256" key="1">
    <source>
        <dbReference type="SAM" id="MobiDB-lite"/>
    </source>
</evidence>
<feature type="compositionally biased region" description="Acidic residues" evidence="1">
    <location>
        <begin position="285"/>
        <end position="294"/>
    </location>
</feature>
<dbReference type="OrthoDB" id="10260455at2759"/>
<feature type="compositionally biased region" description="Low complexity" evidence="1">
    <location>
        <begin position="162"/>
        <end position="219"/>
    </location>
</feature>
<dbReference type="STRING" id="400682.A0A1X7VDB7"/>
<dbReference type="InParanoid" id="A0A1X7VDB7"/>
<reference evidence="2" key="2">
    <citation type="submission" date="2017-05" db="UniProtKB">
        <authorList>
            <consortium name="EnsemblMetazoa"/>
        </authorList>
    </citation>
    <scope>IDENTIFICATION</scope>
</reference>
<feature type="compositionally biased region" description="Low complexity" evidence="1">
    <location>
        <begin position="88"/>
        <end position="99"/>
    </location>
</feature>
<dbReference type="PANTHER" id="PTHR32000:SF3">
    <property type="entry name" value="RIKEN CDNA A830018L16 GENE"/>
    <property type="match status" value="1"/>
</dbReference>